<dbReference type="OrthoDB" id="3367at2759"/>
<keyword evidence="1" id="KW-0853">WD repeat</keyword>
<dbReference type="Proteomes" id="UP000250321">
    <property type="component" value="Unassembled WGS sequence"/>
</dbReference>
<evidence type="ECO:0000313" key="4">
    <source>
        <dbReference type="Proteomes" id="UP000250321"/>
    </source>
</evidence>
<evidence type="ECO:0000256" key="1">
    <source>
        <dbReference type="ARBA" id="ARBA00022574"/>
    </source>
</evidence>
<dbReference type="InterPro" id="IPR051362">
    <property type="entry name" value="WD_repeat_creC_regulators"/>
</dbReference>
<reference evidence="3 4" key="1">
    <citation type="submission" date="2018-02" db="EMBL/GenBank/DDBJ databases">
        <title>Draft genome of wild Prunus yedoensis var. nudiflora.</title>
        <authorList>
            <person name="Baek S."/>
            <person name="Kim J.-H."/>
            <person name="Choi K."/>
            <person name="Kim G.-B."/>
            <person name="Cho A."/>
            <person name="Jang H."/>
            <person name="Shin C.-H."/>
            <person name="Yu H.-J."/>
            <person name="Mun J.-H."/>
        </authorList>
    </citation>
    <scope>NUCLEOTIDE SEQUENCE [LARGE SCALE GENOMIC DNA]</scope>
    <source>
        <strain evidence="4">cv. Jeju island</strain>
        <tissue evidence="3">Leaf</tissue>
    </source>
</reference>
<dbReference type="PANTHER" id="PTHR14107:SF16">
    <property type="entry name" value="AT02583P"/>
    <property type="match status" value="1"/>
</dbReference>
<dbReference type="STRING" id="2094558.A0A314ZV02"/>
<evidence type="ECO:0000256" key="2">
    <source>
        <dbReference type="ARBA" id="ARBA00022737"/>
    </source>
</evidence>
<dbReference type="PANTHER" id="PTHR14107">
    <property type="entry name" value="WD REPEAT PROTEIN"/>
    <property type="match status" value="1"/>
</dbReference>
<protein>
    <submittedName>
        <fullName evidence="3">Dystrophia myotonica WD repeat-containing protein-like</fullName>
    </submittedName>
</protein>
<proteinExistence type="predicted"/>
<keyword evidence="4" id="KW-1185">Reference proteome</keyword>
<keyword evidence="2" id="KW-0677">Repeat</keyword>
<gene>
    <name evidence="3" type="ORF">Pyn_20989</name>
</gene>
<comment type="caution">
    <text evidence="3">The sequence shown here is derived from an EMBL/GenBank/DDBJ whole genome shotgun (WGS) entry which is preliminary data.</text>
</comment>
<evidence type="ECO:0000313" key="3">
    <source>
        <dbReference type="EMBL" id="PQQ21078.1"/>
    </source>
</evidence>
<organism evidence="3 4">
    <name type="scientific">Prunus yedoensis var. nudiflora</name>
    <dbReference type="NCBI Taxonomy" id="2094558"/>
    <lineage>
        <taxon>Eukaryota</taxon>
        <taxon>Viridiplantae</taxon>
        <taxon>Streptophyta</taxon>
        <taxon>Embryophyta</taxon>
        <taxon>Tracheophyta</taxon>
        <taxon>Spermatophyta</taxon>
        <taxon>Magnoliopsida</taxon>
        <taxon>eudicotyledons</taxon>
        <taxon>Gunneridae</taxon>
        <taxon>Pentapetalae</taxon>
        <taxon>rosids</taxon>
        <taxon>fabids</taxon>
        <taxon>Rosales</taxon>
        <taxon>Rosaceae</taxon>
        <taxon>Amygdaloideae</taxon>
        <taxon>Amygdaleae</taxon>
        <taxon>Prunus</taxon>
    </lineage>
</organism>
<dbReference type="EMBL" id="PJQY01000020">
    <property type="protein sequence ID" value="PQQ21078.1"/>
    <property type="molecule type" value="Genomic_DNA"/>
</dbReference>
<accession>A0A314ZV02</accession>
<name>A0A314ZV02_PRUYE</name>
<dbReference type="AlphaFoldDB" id="A0A314ZV02"/>
<sequence length="120" mass="13375">MVIYAFLTTQKSNLYAVAKVTTVLSCVALGDGMGETIMYRFGSVGQDTQLLLWDLEMDEIVVPLRRCPPGGSPIIVLEASHLIGTMHFQWVLCSLLQACEMFQKSHHWLLTVYTLNPSLA</sequence>